<dbReference type="EMBL" id="GG662703">
    <property type="protein sequence ID" value="EAR95790.2"/>
    <property type="molecule type" value="Genomic_DNA"/>
</dbReference>
<organism evidence="2 3">
    <name type="scientific">Tetrahymena thermophila (strain SB210)</name>
    <dbReference type="NCBI Taxonomy" id="312017"/>
    <lineage>
        <taxon>Eukaryota</taxon>
        <taxon>Sar</taxon>
        <taxon>Alveolata</taxon>
        <taxon>Ciliophora</taxon>
        <taxon>Intramacronucleata</taxon>
        <taxon>Oligohymenophorea</taxon>
        <taxon>Hymenostomatida</taxon>
        <taxon>Tetrahymenina</taxon>
        <taxon>Tetrahymenidae</taxon>
        <taxon>Tetrahymena</taxon>
    </lineage>
</organism>
<evidence type="ECO:0000313" key="3">
    <source>
        <dbReference type="Proteomes" id="UP000009168"/>
    </source>
</evidence>
<dbReference type="GeneID" id="7842799"/>
<dbReference type="OMA" id="RGNWYFD"/>
<dbReference type="InParanoid" id="I7LUS2"/>
<dbReference type="RefSeq" id="XP_001016035.2">
    <property type="nucleotide sequence ID" value="XM_001016035.3"/>
</dbReference>
<accession>I7LUS2</accession>
<dbReference type="STRING" id="312017.I7LUS2"/>
<dbReference type="InterPro" id="IPR036291">
    <property type="entry name" value="NAD(P)-bd_dom_sf"/>
</dbReference>
<protein>
    <submittedName>
        <fullName evidence="2">NAD-dependent epimerase/dehydratase</fullName>
    </submittedName>
</protein>
<dbReference type="PANTHER" id="PTHR43725">
    <property type="entry name" value="UDP-GLUCOSE 4-EPIMERASE"/>
    <property type="match status" value="1"/>
</dbReference>
<feature type="domain" description="NAD-dependent epimerase/dehydratase" evidence="1">
    <location>
        <begin position="109"/>
        <end position="257"/>
    </location>
</feature>
<sequence>MGEKKYILVLGGSTFMGLQLLQNLCSSENEDYEVYYINRGKKYWNNQVKNIKNAHHIFGNRKEKQEYRKLIEYESKKLGIDGKKKWTAVFDFCGFKYSEVKSAYEALKGKCELYLFISTDSIYDVCDKSVRKEGQPIKEEMACRPKTLTKQAEYKKDDDYAHHKLKCEEFLYNYVEKEELPFVILRLPDVIGPFDDTGRFWAYMKWITEFNKNTLYMDDEANNLKMSFVYSQDVADICLKLINMPKDNILHKSYNIACEEVITLKQMIEQIAKIMDIKLVNIKNTDNASKFYPSVDCGPIDITLAKQMLGWNPTPLEEVLEKTVTFFKQAKGKYREEENYAEKKLYKKIKTD</sequence>
<keyword evidence="3" id="KW-1185">Reference proteome</keyword>
<dbReference type="InterPro" id="IPR001509">
    <property type="entry name" value="Epimerase_deHydtase"/>
</dbReference>
<dbReference type="OrthoDB" id="16464at2759"/>
<dbReference type="GO" id="GO:0003978">
    <property type="term" value="F:UDP-glucose 4-epimerase activity"/>
    <property type="evidence" value="ECO:0007669"/>
    <property type="project" value="TreeGrafter"/>
</dbReference>
<dbReference type="Pfam" id="PF01370">
    <property type="entry name" value="Epimerase"/>
    <property type="match status" value="1"/>
</dbReference>
<dbReference type="SUPFAM" id="SSF51735">
    <property type="entry name" value="NAD(P)-binding Rossmann-fold domains"/>
    <property type="match status" value="1"/>
</dbReference>
<dbReference type="PANTHER" id="PTHR43725:SF32">
    <property type="entry name" value="NAD-DEPENDENT EPIMERASE_DEHYDRATASE DOMAIN-CONTAINING PROTEIN"/>
    <property type="match status" value="1"/>
</dbReference>
<dbReference type="eggNOG" id="ENOG502RYYC">
    <property type="taxonomic scope" value="Eukaryota"/>
</dbReference>
<reference evidence="3" key="1">
    <citation type="journal article" date="2006" name="PLoS Biol.">
        <title>Macronuclear genome sequence of the ciliate Tetrahymena thermophila, a model eukaryote.</title>
        <authorList>
            <person name="Eisen J.A."/>
            <person name="Coyne R.S."/>
            <person name="Wu M."/>
            <person name="Wu D."/>
            <person name="Thiagarajan M."/>
            <person name="Wortman J.R."/>
            <person name="Badger J.H."/>
            <person name="Ren Q."/>
            <person name="Amedeo P."/>
            <person name="Jones K.M."/>
            <person name="Tallon L.J."/>
            <person name="Delcher A.L."/>
            <person name="Salzberg S.L."/>
            <person name="Silva J.C."/>
            <person name="Haas B.J."/>
            <person name="Majoros W.H."/>
            <person name="Farzad M."/>
            <person name="Carlton J.M."/>
            <person name="Smith R.K. Jr."/>
            <person name="Garg J."/>
            <person name="Pearlman R.E."/>
            <person name="Karrer K.M."/>
            <person name="Sun L."/>
            <person name="Manning G."/>
            <person name="Elde N.C."/>
            <person name="Turkewitz A.P."/>
            <person name="Asai D.J."/>
            <person name="Wilkes D.E."/>
            <person name="Wang Y."/>
            <person name="Cai H."/>
            <person name="Collins K."/>
            <person name="Stewart B.A."/>
            <person name="Lee S.R."/>
            <person name="Wilamowska K."/>
            <person name="Weinberg Z."/>
            <person name="Ruzzo W.L."/>
            <person name="Wloga D."/>
            <person name="Gaertig J."/>
            <person name="Frankel J."/>
            <person name="Tsao C.-C."/>
            <person name="Gorovsky M.A."/>
            <person name="Keeling P.J."/>
            <person name="Waller R.F."/>
            <person name="Patron N.J."/>
            <person name="Cherry J.M."/>
            <person name="Stover N.A."/>
            <person name="Krieger C.J."/>
            <person name="del Toro C."/>
            <person name="Ryder H.F."/>
            <person name="Williamson S.C."/>
            <person name="Barbeau R.A."/>
            <person name="Hamilton E.P."/>
            <person name="Orias E."/>
        </authorList>
    </citation>
    <scope>NUCLEOTIDE SEQUENCE [LARGE SCALE GENOMIC DNA]</scope>
    <source>
        <strain evidence="3">SB210</strain>
    </source>
</reference>
<evidence type="ECO:0000259" key="1">
    <source>
        <dbReference type="Pfam" id="PF01370"/>
    </source>
</evidence>
<dbReference type="HOGENOM" id="CLU_049962_0_0_1"/>
<name>I7LUS2_TETTS</name>
<dbReference type="Proteomes" id="UP000009168">
    <property type="component" value="Unassembled WGS sequence"/>
</dbReference>
<proteinExistence type="predicted"/>
<gene>
    <name evidence="2" type="ORF">TTHERM_00276050</name>
</gene>
<dbReference type="AlphaFoldDB" id="I7LUS2"/>
<dbReference type="GO" id="GO:0005996">
    <property type="term" value="P:monosaccharide metabolic process"/>
    <property type="evidence" value="ECO:0007669"/>
    <property type="project" value="TreeGrafter"/>
</dbReference>
<dbReference type="KEGG" id="tet:TTHERM_00276050"/>
<dbReference type="Gene3D" id="3.40.50.720">
    <property type="entry name" value="NAD(P)-binding Rossmann-like Domain"/>
    <property type="match status" value="1"/>
</dbReference>
<evidence type="ECO:0000313" key="2">
    <source>
        <dbReference type="EMBL" id="EAR95790.2"/>
    </source>
</evidence>
<dbReference type="GO" id="GO:0005829">
    <property type="term" value="C:cytosol"/>
    <property type="evidence" value="ECO:0007669"/>
    <property type="project" value="TreeGrafter"/>
</dbReference>